<dbReference type="GO" id="GO:0016787">
    <property type="term" value="F:hydrolase activity"/>
    <property type="evidence" value="ECO:0007669"/>
    <property type="project" value="UniProtKB-KW"/>
</dbReference>
<dbReference type="AlphaFoldDB" id="A0A022KQ10"/>
<dbReference type="Pfam" id="PF00176">
    <property type="entry name" value="SNF2-rel_dom"/>
    <property type="match status" value="1"/>
</dbReference>
<protein>
    <submittedName>
        <fullName evidence="7">Helicase SNF2</fullName>
    </submittedName>
</protein>
<dbReference type="GO" id="GO:0004386">
    <property type="term" value="F:helicase activity"/>
    <property type="evidence" value="ECO:0007669"/>
    <property type="project" value="UniProtKB-KW"/>
</dbReference>
<dbReference type="SUPFAM" id="SSF52540">
    <property type="entry name" value="P-loop containing nucleoside triphosphate hydrolases"/>
    <property type="match status" value="2"/>
</dbReference>
<evidence type="ECO:0000256" key="2">
    <source>
        <dbReference type="PROSITE-ProRule" id="PRU00325"/>
    </source>
</evidence>
<dbReference type="InterPro" id="IPR038718">
    <property type="entry name" value="SNF2-like_sf"/>
</dbReference>
<evidence type="ECO:0000259" key="6">
    <source>
        <dbReference type="PROSITE" id="PS51194"/>
    </source>
</evidence>
<dbReference type="SMART" id="SM00487">
    <property type="entry name" value="DEXDc"/>
    <property type="match status" value="1"/>
</dbReference>
<dbReference type="PROSITE" id="PS51194">
    <property type="entry name" value="HELICASE_CTER"/>
    <property type="match status" value="1"/>
</dbReference>
<dbReference type="InterPro" id="IPR001650">
    <property type="entry name" value="Helicase_C-like"/>
</dbReference>
<keyword evidence="2" id="KW-0863">Zinc-finger</keyword>
<feature type="domain" description="SWIM-type" evidence="4">
    <location>
        <begin position="56"/>
        <end position="102"/>
    </location>
</feature>
<dbReference type="InterPro" id="IPR000330">
    <property type="entry name" value="SNF2_N"/>
</dbReference>
<name>A0A022KQ10_9MICO</name>
<dbReference type="InterPro" id="IPR049730">
    <property type="entry name" value="SNF2/RAD54-like_C"/>
</dbReference>
<organism evidence="7 8">
    <name type="scientific">Brachybacterium muris UCD-AY4</name>
    <dbReference type="NCBI Taxonomy" id="1249481"/>
    <lineage>
        <taxon>Bacteria</taxon>
        <taxon>Bacillati</taxon>
        <taxon>Actinomycetota</taxon>
        <taxon>Actinomycetes</taxon>
        <taxon>Micrococcales</taxon>
        <taxon>Dermabacteraceae</taxon>
        <taxon>Brachybacterium</taxon>
    </lineage>
</organism>
<sequence length="1137" mass="125667">MSEQSILHLVGAQSAQRGKLITRTGAASIVEWELTDADGTRGVLTGTVQGTQPHPYTTVVHLKAGTEVRSLGVTGWEPYRSTCSCPVQQDCKHAAALLYVATAQAMRERLAGAPPRAGASPSDAAPALQDRGLSAQERPSRGRPAPATPTWRELLGPLVHGGTSPVPSEPLAFGVELRTEYGGFGFSRFGAQPATLQDIREGASLHAGLRLLRPGTRENWIKGGLTWKKFQYSSPFPAIRSDHASLVSRIVRLQLAESTYGVDPGELLRLDSFTPDGWALLCEARRLGIDFVGQGVLSHIEWAEPVTAALDVRRAGAGLRLSTVATTAEDATRTDLRPAGPGGFIAVLPNEDSPQSARLQLAPAAEPVPEALRALFRRHEQVEIPAEETQDFLEDYTPQLRSTMSLRSTDGSVTFPDPVPPRLQLVVRHRRGDLTDLEWQWVYTAPRRVLPLHRTGRITRSAVGRDLDHEEQVLAEVRALWPRAFGADEATLHDVEGAAFVEHVLPRIATLPDVDVIEHGKRPGYQELTGTPHLRIVQVESPRTDRTDWFDLGFEITIGEHLVPFTAIFKALSQGRKSVLLPDKTYAKLDHPTFDKLRELLIEAESMPEWEPEAPAIGRHQVTFWEEFEDLADESATAVAWRRSVGALTDLQEIPVPAPPPGLEAILRPYQHEGFAWLTFLYEQGLGGILADDMGLGKTIQTLALFLHARGAGPSSAPPFLVVAPSSVLSVWESEAARFAPGLDLRVLPTTTAKRGTPLATAVEGADVVVTSYALLRLDQEEYTALDWQGLVLDEAQFVKNRIAKAHRAAAEVRAPFRLAITGTPMENSLTDLWSLLSLTAPGLFPSMPRFREEYVKPIEKHDGTAPARTRADQRMSRLRRRIRPFVLRRTKDVVATDLPEKQEQVVRVPLEPKHRRLYEQVLQRERQKLLGLVEDLDRNRFIVFRSLTLLRMLALDPAIVDQEHAAVPSSKLEALMGKLEEVLAEGHRVIVFSQFTSFLSRVAERLEQQQVPFSYLDGSTDDRAGAIASFREGELPVFLISLKAGGFGLTLTEADYVFLLDPWWNPAAEAQAVDRAHRIGQQRTVMVYRMVAENTIEEKVVALQERKAALFSSLTDGDSAFQSVLSAEDVRDLLRD</sequence>
<dbReference type="PANTHER" id="PTHR10799">
    <property type="entry name" value="SNF2/RAD54 HELICASE FAMILY"/>
    <property type="match status" value="1"/>
</dbReference>
<dbReference type="Gene3D" id="3.40.50.300">
    <property type="entry name" value="P-loop containing nucleotide triphosphate hydrolases"/>
    <property type="match status" value="1"/>
</dbReference>
<dbReference type="Proteomes" id="UP000019754">
    <property type="component" value="Unassembled WGS sequence"/>
</dbReference>
<proteinExistence type="predicted"/>
<feature type="compositionally biased region" description="Low complexity" evidence="3">
    <location>
        <begin position="111"/>
        <end position="128"/>
    </location>
</feature>
<evidence type="ECO:0000256" key="1">
    <source>
        <dbReference type="ARBA" id="ARBA00022801"/>
    </source>
</evidence>
<keyword evidence="7" id="KW-0547">Nucleotide-binding</keyword>
<dbReference type="GO" id="GO:0005524">
    <property type="term" value="F:ATP binding"/>
    <property type="evidence" value="ECO:0007669"/>
    <property type="project" value="InterPro"/>
</dbReference>
<feature type="region of interest" description="Disordered" evidence="3">
    <location>
        <begin position="111"/>
        <end position="151"/>
    </location>
</feature>
<dbReference type="STRING" id="1249481.D641_0113985"/>
<dbReference type="InterPro" id="IPR007527">
    <property type="entry name" value="Znf_SWIM"/>
</dbReference>
<dbReference type="Pfam" id="PF04434">
    <property type="entry name" value="SWIM"/>
    <property type="match status" value="1"/>
</dbReference>
<evidence type="ECO:0000313" key="8">
    <source>
        <dbReference type="Proteomes" id="UP000019754"/>
    </source>
</evidence>
<dbReference type="Pfam" id="PF00271">
    <property type="entry name" value="Helicase_C"/>
    <property type="match status" value="1"/>
</dbReference>
<dbReference type="CDD" id="cd18793">
    <property type="entry name" value="SF2_C_SNF"/>
    <property type="match status" value="1"/>
</dbReference>
<evidence type="ECO:0000259" key="5">
    <source>
        <dbReference type="PROSITE" id="PS51192"/>
    </source>
</evidence>
<dbReference type="HOGENOM" id="CLU_000315_21_0_11"/>
<evidence type="ECO:0000313" key="7">
    <source>
        <dbReference type="EMBL" id="EYT47898.1"/>
    </source>
</evidence>
<dbReference type="GO" id="GO:0008270">
    <property type="term" value="F:zinc ion binding"/>
    <property type="evidence" value="ECO:0007669"/>
    <property type="project" value="UniProtKB-KW"/>
</dbReference>
<dbReference type="PROSITE" id="PS50966">
    <property type="entry name" value="ZF_SWIM"/>
    <property type="match status" value="1"/>
</dbReference>
<keyword evidence="2" id="KW-0862">Zinc</keyword>
<keyword evidence="2" id="KW-0479">Metal-binding</keyword>
<reference evidence="7 8" key="1">
    <citation type="journal article" date="2013" name="Genome Announc.">
        <title>Draft genome sequence of an Actinobacterium, Brachybacterium muris strain UCD-AY4.</title>
        <authorList>
            <person name="Lo J.R."/>
            <person name="Lang J.M."/>
            <person name="Darling A.E."/>
            <person name="Eisen J.A."/>
            <person name="Coil D.A."/>
        </authorList>
    </citation>
    <scope>NUCLEOTIDE SEQUENCE [LARGE SCALE GENOMIC DNA]</scope>
    <source>
        <strain evidence="7 8">UCD-AY4</strain>
    </source>
</reference>
<keyword evidence="1" id="KW-0378">Hydrolase</keyword>
<dbReference type="InterPro" id="IPR014001">
    <property type="entry name" value="Helicase_ATP-bd"/>
</dbReference>
<dbReference type="EMBL" id="AORC01000021">
    <property type="protein sequence ID" value="EYT47898.1"/>
    <property type="molecule type" value="Genomic_DNA"/>
</dbReference>
<keyword evidence="7" id="KW-0347">Helicase</keyword>
<gene>
    <name evidence="7" type="ORF">D641_0113985</name>
</gene>
<evidence type="ECO:0000256" key="3">
    <source>
        <dbReference type="SAM" id="MobiDB-lite"/>
    </source>
</evidence>
<keyword evidence="7" id="KW-0067">ATP-binding</keyword>
<evidence type="ECO:0000259" key="4">
    <source>
        <dbReference type="PROSITE" id="PS50966"/>
    </source>
</evidence>
<dbReference type="PROSITE" id="PS51192">
    <property type="entry name" value="HELICASE_ATP_BIND_1"/>
    <property type="match status" value="1"/>
</dbReference>
<dbReference type="SMART" id="SM00490">
    <property type="entry name" value="HELICc"/>
    <property type="match status" value="1"/>
</dbReference>
<keyword evidence="8" id="KW-1185">Reference proteome</keyword>
<dbReference type="InterPro" id="IPR027417">
    <property type="entry name" value="P-loop_NTPase"/>
</dbReference>
<comment type="caution">
    <text evidence="7">The sequence shown here is derived from an EMBL/GenBank/DDBJ whole genome shotgun (WGS) entry which is preliminary data.</text>
</comment>
<accession>A0A022KQ10</accession>
<feature type="domain" description="Helicase ATP-binding" evidence="5">
    <location>
        <begin position="679"/>
        <end position="843"/>
    </location>
</feature>
<feature type="domain" description="Helicase C-terminal" evidence="6">
    <location>
        <begin position="972"/>
        <end position="1137"/>
    </location>
</feature>
<dbReference type="Gene3D" id="3.40.50.10810">
    <property type="entry name" value="Tandem AAA-ATPase domain"/>
    <property type="match status" value="1"/>
</dbReference>